<sequence>MHYLAGVLCQRTCDCTRVLAALYIPFSFGGWPSNSPYLGTSAHSKMGPPATPPPPLVTLTLHSLSSAFSLFFLSSFPYP</sequence>
<accession>U5D314</accession>
<evidence type="ECO:0000313" key="1">
    <source>
        <dbReference type="EMBL" id="ERN16819.1"/>
    </source>
</evidence>
<dbReference type="Proteomes" id="UP000017836">
    <property type="component" value="Unassembled WGS sequence"/>
</dbReference>
<dbReference type="AlphaFoldDB" id="U5D314"/>
<name>U5D314_AMBTC</name>
<proteinExistence type="predicted"/>
<organism evidence="1 2">
    <name type="scientific">Amborella trichopoda</name>
    <dbReference type="NCBI Taxonomy" id="13333"/>
    <lineage>
        <taxon>Eukaryota</taxon>
        <taxon>Viridiplantae</taxon>
        <taxon>Streptophyta</taxon>
        <taxon>Embryophyta</taxon>
        <taxon>Tracheophyta</taxon>
        <taxon>Spermatophyta</taxon>
        <taxon>Magnoliopsida</taxon>
        <taxon>Amborellales</taxon>
        <taxon>Amborellaceae</taxon>
        <taxon>Amborella</taxon>
    </lineage>
</organism>
<gene>
    <name evidence="1" type="ORF">AMTR_s00057p00108800</name>
</gene>
<protein>
    <submittedName>
        <fullName evidence="1">Uncharacterized protein</fullName>
    </submittedName>
</protein>
<dbReference type="EMBL" id="KI392405">
    <property type="protein sequence ID" value="ERN16819.1"/>
    <property type="molecule type" value="Genomic_DNA"/>
</dbReference>
<dbReference type="HOGENOM" id="CLU_2609265_0_0_1"/>
<keyword evidence="2" id="KW-1185">Reference proteome</keyword>
<reference evidence="2" key="1">
    <citation type="journal article" date="2013" name="Science">
        <title>The Amborella genome and the evolution of flowering plants.</title>
        <authorList>
            <consortium name="Amborella Genome Project"/>
        </authorList>
    </citation>
    <scope>NUCLEOTIDE SEQUENCE [LARGE SCALE GENOMIC DNA]</scope>
</reference>
<evidence type="ECO:0000313" key="2">
    <source>
        <dbReference type="Proteomes" id="UP000017836"/>
    </source>
</evidence>
<dbReference type="Gramene" id="ERN16819">
    <property type="protein sequence ID" value="ERN16819"/>
    <property type="gene ID" value="AMTR_s00057p00108800"/>
</dbReference>